<proteinExistence type="predicted"/>
<gene>
    <name evidence="2" type="ORF">GCM10011583_60510</name>
</gene>
<accession>A0ABQ2ESV1</accession>
<dbReference type="RefSeq" id="WP_229701233.1">
    <property type="nucleotide sequence ID" value="NZ_BMMV01000025.1"/>
</dbReference>
<sequence>MQPIFRTAPGEDSGSDTLGLCRFQAEIAAQACLAMLTHEDIEYVVCEWHEDFVVGFKDGRVELVSVKHRQYRRTLWNVSDLCEDGGLAHLFNSWRACGGASNVQLRLTTNGALNTSKNNAAALAQMCGSDPEVTDGIDTVAKTIAQYFLKIRWKQPCPNIPVVPEVARMADIAIPDGFIATIKAFMAVLHIDFENVPPARFVTDVNIQQLLRPAIA</sequence>
<dbReference type="Pfam" id="PF14130">
    <property type="entry name" value="Cap4_nuclease"/>
    <property type="match status" value="1"/>
</dbReference>
<dbReference type="Proteomes" id="UP000660265">
    <property type="component" value="Unassembled WGS sequence"/>
</dbReference>
<comment type="caution">
    <text evidence="2">The sequence shown here is derived from an EMBL/GenBank/DDBJ whole genome shotgun (WGS) entry which is preliminary data.</text>
</comment>
<evidence type="ECO:0000259" key="1">
    <source>
        <dbReference type="Pfam" id="PF14130"/>
    </source>
</evidence>
<reference evidence="3" key="1">
    <citation type="journal article" date="2019" name="Int. J. Syst. Evol. Microbiol.">
        <title>The Global Catalogue of Microorganisms (GCM) 10K type strain sequencing project: providing services to taxonomists for standard genome sequencing and annotation.</title>
        <authorList>
            <consortium name="The Broad Institute Genomics Platform"/>
            <consortium name="The Broad Institute Genome Sequencing Center for Infectious Disease"/>
            <person name="Wu L."/>
            <person name="Ma J."/>
        </authorList>
    </citation>
    <scope>NUCLEOTIDE SEQUENCE [LARGE SCALE GENOMIC DNA]</scope>
    <source>
        <strain evidence="3">CGMCC 4.7275</strain>
    </source>
</reference>
<evidence type="ECO:0000313" key="3">
    <source>
        <dbReference type="Proteomes" id="UP000660265"/>
    </source>
</evidence>
<keyword evidence="3" id="KW-1185">Reference proteome</keyword>
<protein>
    <recommendedName>
        <fullName evidence="1">CD-NTase associated protein 4-like DNA endonuclease domain-containing protein</fullName>
    </recommendedName>
</protein>
<dbReference type="EMBL" id="BMMV01000025">
    <property type="protein sequence ID" value="GGK20536.1"/>
    <property type="molecule type" value="Genomic_DNA"/>
</dbReference>
<organism evidence="2 3">
    <name type="scientific">Streptomyces camponoticapitis</name>
    <dbReference type="NCBI Taxonomy" id="1616125"/>
    <lineage>
        <taxon>Bacteria</taxon>
        <taxon>Bacillati</taxon>
        <taxon>Actinomycetota</taxon>
        <taxon>Actinomycetes</taxon>
        <taxon>Kitasatosporales</taxon>
        <taxon>Streptomycetaceae</taxon>
        <taxon>Streptomyces</taxon>
    </lineage>
</organism>
<feature type="domain" description="CD-NTase associated protein 4-like DNA endonuclease" evidence="1">
    <location>
        <begin position="12"/>
        <end position="155"/>
    </location>
</feature>
<dbReference type="InterPro" id="IPR025382">
    <property type="entry name" value="Cap4-like_endonuclease_dom"/>
</dbReference>
<name>A0ABQ2ESV1_9ACTN</name>
<evidence type="ECO:0000313" key="2">
    <source>
        <dbReference type="EMBL" id="GGK20536.1"/>
    </source>
</evidence>